<dbReference type="GO" id="GO:0005737">
    <property type="term" value="C:cytoplasm"/>
    <property type="evidence" value="ECO:0007669"/>
    <property type="project" value="TreeGrafter"/>
</dbReference>
<keyword evidence="6" id="KW-1185">Reference proteome</keyword>
<organism evidence="5 6">
    <name type="scientific">Heyndrickxia oleronia</name>
    <dbReference type="NCBI Taxonomy" id="38875"/>
    <lineage>
        <taxon>Bacteria</taxon>
        <taxon>Bacillati</taxon>
        <taxon>Bacillota</taxon>
        <taxon>Bacilli</taxon>
        <taxon>Bacillales</taxon>
        <taxon>Bacillaceae</taxon>
        <taxon>Heyndrickxia</taxon>
    </lineage>
</organism>
<dbReference type="GO" id="GO:0005524">
    <property type="term" value="F:ATP binding"/>
    <property type="evidence" value="ECO:0007669"/>
    <property type="project" value="UniProtKB-UniRule"/>
</dbReference>
<keyword evidence="5" id="KW-0723">Serine/threonine-protein kinase</keyword>
<evidence type="ECO:0000259" key="4">
    <source>
        <dbReference type="PROSITE" id="PS50011"/>
    </source>
</evidence>
<keyword evidence="1" id="KW-0067">ATP-binding</keyword>
<comment type="caution">
    <text evidence="5">The sequence shown here is derived from an EMBL/GenBank/DDBJ whole genome shotgun (WGS) entry which is preliminary data.</text>
</comment>
<keyword evidence="3" id="KW-0472">Membrane</keyword>
<feature type="transmembrane region" description="Helical" evidence="3">
    <location>
        <begin position="307"/>
        <end position="326"/>
    </location>
</feature>
<feature type="domain" description="Protein kinase" evidence="4">
    <location>
        <begin position="27"/>
        <end position="270"/>
    </location>
</feature>
<dbReference type="EMBL" id="MTLA01000059">
    <property type="protein sequence ID" value="OOP69351.1"/>
    <property type="molecule type" value="Genomic_DNA"/>
</dbReference>
<evidence type="ECO:0000256" key="1">
    <source>
        <dbReference type="PROSITE-ProRule" id="PRU10141"/>
    </source>
</evidence>
<gene>
    <name evidence="5" type="ORF">BWZ43_05650</name>
</gene>
<reference evidence="5 6" key="1">
    <citation type="submission" date="2017-01" db="EMBL/GenBank/DDBJ databases">
        <title>Draft genome sequence of Bacillus oleronius.</title>
        <authorList>
            <person name="Allam M."/>
        </authorList>
    </citation>
    <scope>NUCLEOTIDE SEQUENCE [LARGE SCALE GENOMIC DNA]</scope>
    <source>
        <strain evidence="5 6">DSM 9356</strain>
    </source>
</reference>
<feature type="binding site" evidence="1">
    <location>
        <position position="54"/>
    </location>
    <ligand>
        <name>ATP</name>
        <dbReference type="ChEBI" id="CHEBI:30616"/>
    </ligand>
</feature>
<sequence>MTNNTLKSQFNFPTGTTVTGKWHKKSYILVRLLGSGANGIVYLAKSNDRFVALKMSDNTMSVTSEVNVLKAFAKVQGSALGPSLLDIDDWETPKMKIPFYVMEYIQGPHLLDFIQKKGHSWTGVLMLQLLQDLHRLHEEGWVFGDLKPDNLIITHSPTKIRCIDVGGTTLSGRAIKEFTEFFDRGYWGAGTRKAEPSYDLFALSMVIINLFYPARFSKKGDGVEQLKRMIRRKPEMAIYENILFDAIDGQYYSALDMRKDLLKVLSNDTMKPVKNRNSIPSSRRAKVNKQVTPTRQTSRKKKRASRVFETIVIIVLVSFLYFIYIYEQLL</sequence>
<dbReference type="AlphaFoldDB" id="A0A8E2I9Q0"/>
<evidence type="ECO:0000313" key="6">
    <source>
        <dbReference type="Proteomes" id="UP000189761"/>
    </source>
</evidence>
<evidence type="ECO:0000256" key="3">
    <source>
        <dbReference type="SAM" id="Phobius"/>
    </source>
</evidence>
<dbReference type="RefSeq" id="WP_078109697.1">
    <property type="nucleotide sequence ID" value="NZ_CP065424.1"/>
</dbReference>
<dbReference type="Proteomes" id="UP000189761">
    <property type="component" value="Unassembled WGS sequence"/>
</dbReference>
<dbReference type="PROSITE" id="PS00107">
    <property type="entry name" value="PROTEIN_KINASE_ATP"/>
    <property type="match status" value="1"/>
</dbReference>
<protein>
    <submittedName>
        <fullName evidence="5">Serine/threonine protein kinase</fullName>
    </submittedName>
</protein>
<keyword evidence="3" id="KW-1133">Transmembrane helix</keyword>
<dbReference type="Pfam" id="PF00069">
    <property type="entry name" value="Pkinase"/>
    <property type="match status" value="1"/>
</dbReference>
<dbReference type="InterPro" id="IPR017441">
    <property type="entry name" value="Protein_kinase_ATP_BS"/>
</dbReference>
<dbReference type="InterPro" id="IPR011009">
    <property type="entry name" value="Kinase-like_dom_sf"/>
</dbReference>
<proteinExistence type="predicted"/>
<dbReference type="Gene3D" id="1.10.510.10">
    <property type="entry name" value="Transferase(Phosphotransferase) domain 1"/>
    <property type="match status" value="1"/>
</dbReference>
<dbReference type="PROSITE" id="PS50011">
    <property type="entry name" value="PROTEIN_KINASE_DOM"/>
    <property type="match status" value="1"/>
</dbReference>
<dbReference type="SUPFAM" id="SSF56112">
    <property type="entry name" value="Protein kinase-like (PK-like)"/>
    <property type="match status" value="1"/>
</dbReference>
<dbReference type="PANTHER" id="PTHR44167:SF31">
    <property type="entry name" value="PROTEIN CBG02007"/>
    <property type="match status" value="1"/>
</dbReference>
<dbReference type="InterPro" id="IPR000719">
    <property type="entry name" value="Prot_kinase_dom"/>
</dbReference>
<keyword evidence="1" id="KW-0547">Nucleotide-binding</keyword>
<accession>A0A8E2I9Q0</accession>
<dbReference type="SMART" id="SM00220">
    <property type="entry name" value="S_TKc"/>
    <property type="match status" value="1"/>
</dbReference>
<feature type="region of interest" description="Disordered" evidence="2">
    <location>
        <begin position="275"/>
        <end position="299"/>
    </location>
</feature>
<evidence type="ECO:0000256" key="2">
    <source>
        <dbReference type="SAM" id="MobiDB-lite"/>
    </source>
</evidence>
<keyword evidence="3" id="KW-0812">Transmembrane</keyword>
<keyword evidence="5" id="KW-0808">Transferase</keyword>
<name>A0A8E2I9Q0_9BACI</name>
<dbReference type="GO" id="GO:0004674">
    <property type="term" value="F:protein serine/threonine kinase activity"/>
    <property type="evidence" value="ECO:0007669"/>
    <property type="project" value="UniProtKB-KW"/>
</dbReference>
<keyword evidence="5" id="KW-0418">Kinase</keyword>
<evidence type="ECO:0000313" key="5">
    <source>
        <dbReference type="EMBL" id="OOP69351.1"/>
    </source>
</evidence>
<dbReference type="PANTHER" id="PTHR44167">
    <property type="entry name" value="OVARIAN-SPECIFIC SERINE/THREONINE-PROTEIN KINASE LOK-RELATED"/>
    <property type="match status" value="1"/>
</dbReference>